<sequence>MSSFITCSGLRSDIINTSVLIKIVFTHFDRVHLPKMPRQYETFLPWARRGTHLVVYHAIIRHLTITT</sequence>
<gene>
    <name evidence="1" type="ORF">O181_048706</name>
</gene>
<comment type="caution">
    <text evidence="1">The sequence shown here is derived from an EMBL/GenBank/DDBJ whole genome shotgun (WGS) entry which is preliminary data.</text>
</comment>
<proteinExistence type="predicted"/>
<dbReference type="EMBL" id="AVOT02020666">
    <property type="protein sequence ID" value="MBW0508991.1"/>
    <property type="molecule type" value="Genomic_DNA"/>
</dbReference>
<evidence type="ECO:0000313" key="1">
    <source>
        <dbReference type="EMBL" id="MBW0508991.1"/>
    </source>
</evidence>
<accession>A0A9Q3HKN3</accession>
<organism evidence="1 2">
    <name type="scientific">Austropuccinia psidii MF-1</name>
    <dbReference type="NCBI Taxonomy" id="1389203"/>
    <lineage>
        <taxon>Eukaryota</taxon>
        <taxon>Fungi</taxon>
        <taxon>Dikarya</taxon>
        <taxon>Basidiomycota</taxon>
        <taxon>Pucciniomycotina</taxon>
        <taxon>Pucciniomycetes</taxon>
        <taxon>Pucciniales</taxon>
        <taxon>Sphaerophragmiaceae</taxon>
        <taxon>Austropuccinia</taxon>
    </lineage>
</organism>
<dbReference type="Proteomes" id="UP000765509">
    <property type="component" value="Unassembled WGS sequence"/>
</dbReference>
<protein>
    <submittedName>
        <fullName evidence="1">Uncharacterized protein</fullName>
    </submittedName>
</protein>
<evidence type="ECO:0000313" key="2">
    <source>
        <dbReference type="Proteomes" id="UP000765509"/>
    </source>
</evidence>
<keyword evidence="2" id="KW-1185">Reference proteome</keyword>
<dbReference type="AlphaFoldDB" id="A0A9Q3HKN3"/>
<name>A0A9Q3HKN3_9BASI</name>
<reference evidence="1" key="1">
    <citation type="submission" date="2021-03" db="EMBL/GenBank/DDBJ databases">
        <title>Draft genome sequence of rust myrtle Austropuccinia psidii MF-1, a brazilian biotype.</title>
        <authorList>
            <person name="Quecine M.C."/>
            <person name="Pachon D.M.R."/>
            <person name="Bonatelli M.L."/>
            <person name="Correr F.H."/>
            <person name="Franceschini L.M."/>
            <person name="Leite T.F."/>
            <person name="Margarido G.R.A."/>
            <person name="Almeida C.A."/>
            <person name="Ferrarezi J.A."/>
            <person name="Labate C.A."/>
        </authorList>
    </citation>
    <scope>NUCLEOTIDE SEQUENCE</scope>
    <source>
        <strain evidence="1">MF-1</strain>
    </source>
</reference>